<protein>
    <submittedName>
        <fullName evidence="2">Metallophosphoesterase</fullName>
    </submittedName>
</protein>
<reference evidence="2 3" key="1">
    <citation type="submission" date="2018-08" db="EMBL/GenBank/DDBJ databases">
        <title>Genome sequence of Marinobacter flavimaris KCTC 12185.</title>
        <authorList>
            <person name="Chun J."/>
            <person name="Kim B.-Y."/>
            <person name="Choi S.-B."/>
            <person name="Kwak M.-J."/>
        </authorList>
    </citation>
    <scope>NUCLEOTIDE SEQUENCE [LARGE SCALE GENOMIC DNA]</scope>
    <source>
        <strain evidence="2 3">KCTC 12185</strain>
    </source>
</reference>
<dbReference type="RefSeq" id="WP_104272434.1">
    <property type="nucleotide sequence ID" value="NZ_PSSW01000021.1"/>
</dbReference>
<dbReference type="AlphaFoldDB" id="A0A3D8GXF9"/>
<dbReference type="Gene3D" id="3.60.21.10">
    <property type="match status" value="1"/>
</dbReference>
<name>A0A3D8GXF9_9GAMM</name>
<dbReference type="InterPro" id="IPR029052">
    <property type="entry name" value="Metallo-depent_PP-like"/>
</dbReference>
<dbReference type="EMBL" id="QRDH01000019">
    <property type="protein sequence ID" value="RDU39072.1"/>
    <property type="molecule type" value="Genomic_DNA"/>
</dbReference>
<dbReference type="Pfam" id="PF00149">
    <property type="entry name" value="Metallophos"/>
    <property type="match status" value="1"/>
</dbReference>
<gene>
    <name evidence="2" type="ORF">DXI23_20305</name>
</gene>
<organism evidence="2 3">
    <name type="scientific">Marinobacter flavimaris</name>
    <dbReference type="NCBI Taxonomy" id="262076"/>
    <lineage>
        <taxon>Bacteria</taxon>
        <taxon>Pseudomonadati</taxon>
        <taxon>Pseudomonadota</taxon>
        <taxon>Gammaproteobacteria</taxon>
        <taxon>Pseudomonadales</taxon>
        <taxon>Marinobacteraceae</taxon>
        <taxon>Marinobacter</taxon>
    </lineage>
</organism>
<evidence type="ECO:0000259" key="1">
    <source>
        <dbReference type="Pfam" id="PF00149"/>
    </source>
</evidence>
<evidence type="ECO:0000313" key="3">
    <source>
        <dbReference type="Proteomes" id="UP000256431"/>
    </source>
</evidence>
<dbReference type="PANTHER" id="PTHR12905">
    <property type="entry name" value="METALLOPHOSPHOESTERASE"/>
    <property type="match status" value="1"/>
</dbReference>
<dbReference type="Proteomes" id="UP000256431">
    <property type="component" value="Unassembled WGS sequence"/>
</dbReference>
<dbReference type="SUPFAM" id="SSF56300">
    <property type="entry name" value="Metallo-dependent phosphatases"/>
    <property type="match status" value="1"/>
</dbReference>
<accession>A0A3D8GXF9</accession>
<dbReference type="CDD" id="cd07379">
    <property type="entry name" value="MPP_239FB"/>
    <property type="match status" value="1"/>
</dbReference>
<feature type="domain" description="Calcineurin-like phosphoesterase" evidence="1">
    <location>
        <begin position="1"/>
        <end position="191"/>
    </location>
</feature>
<keyword evidence="3" id="KW-1185">Reference proteome</keyword>
<sequence>MRLVCISDTHSRHRHMLVGSETRLRSGPLPEVVPPGDVLIHAGDCTSSGKLSQLEDLAQWLSSHKHKHKLLIAGNHDYCFEKEPAKSREVCERYGIIYLEDEEITMDGVLFFGSPWTPTFRDMAFNADEEKMFELRARIPDSVEVLITHGPPLGIFDYVPQDRMHVGCYPLSLRVESLSKLKAHIFGHIHEGYGMARRESDGVAFVNSSTCTERYEPTNPPIIIDL</sequence>
<proteinExistence type="predicted"/>
<dbReference type="PANTHER" id="PTHR12905:SF0">
    <property type="entry name" value="CALCINEURIN-LIKE PHOSPHOESTERASE DOMAIN-CONTAINING PROTEIN"/>
    <property type="match status" value="1"/>
</dbReference>
<dbReference type="InterPro" id="IPR051693">
    <property type="entry name" value="UPF0046_metallophosphoest"/>
</dbReference>
<comment type="caution">
    <text evidence="2">The sequence shown here is derived from an EMBL/GenBank/DDBJ whole genome shotgun (WGS) entry which is preliminary data.</text>
</comment>
<dbReference type="InterPro" id="IPR004843">
    <property type="entry name" value="Calcineurin-like_PHP"/>
</dbReference>
<evidence type="ECO:0000313" key="2">
    <source>
        <dbReference type="EMBL" id="RDU39072.1"/>
    </source>
</evidence>
<dbReference type="GO" id="GO:0016787">
    <property type="term" value="F:hydrolase activity"/>
    <property type="evidence" value="ECO:0007669"/>
    <property type="project" value="InterPro"/>
</dbReference>